<dbReference type="Proteomes" id="UP000550660">
    <property type="component" value="Unassembled WGS sequence"/>
</dbReference>
<evidence type="ECO:0000256" key="9">
    <source>
        <dbReference type="ARBA" id="ARBA00023163"/>
    </source>
</evidence>
<gene>
    <name evidence="13" type="primary">Xfin</name>
    <name evidence="13" type="ORF">TROMEL_R03006</name>
</gene>
<keyword evidence="10" id="KW-0539">Nucleus</keyword>
<evidence type="ECO:0000256" key="2">
    <source>
        <dbReference type="ARBA" id="ARBA00006991"/>
    </source>
</evidence>
<keyword evidence="9" id="KW-0804">Transcription</keyword>
<dbReference type="EMBL" id="VXAG01003462">
    <property type="protein sequence ID" value="NXJ86750.1"/>
    <property type="molecule type" value="Genomic_DNA"/>
</dbReference>
<evidence type="ECO:0000256" key="3">
    <source>
        <dbReference type="ARBA" id="ARBA00022723"/>
    </source>
</evidence>
<dbReference type="PANTHER" id="PTHR16515:SF10">
    <property type="entry name" value="HISTONE-LYSINE N-METHYLTRANSFERASE PRDM9-RELATED"/>
    <property type="match status" value="1"/>
</dbReference>
<comment type="subcellular location">
    <subcellularLocation>
        <location evidence="1">Nucleus</location>
    </subcellularLocation>
</comment>
<accession>A0A7L0EU02</accession>
<keyword evidence="3" id="KW-0479">Metal-binding</keyword>
<dbReference type="SUPFAM" id="SSF57667">
    <property type="entry name" value="beta-beta-alpha zinc fingers"/>
    <property type="match status" value="2"/>
</dbReference>
<dbReference type="InterPro" id="IPR013087">
    <property type="entry name" value="Znf_C2H2_type"/>
</dbReference>
<dbReference type="PROSITE" id="PS50157">
    <property type="entry name" value="ZINC_FINGER_C2H2_2"/>
    <property type="match status" value="3"/>
</dbReference>
<evidence type="ECO:0000313" key="14">
    <source>
        <dbReference type="Proteomes" id="UP000550660"/>
    </source>
</evidence>
<keyword evidence="14" id="KW-1185">Reference proteome</keyword>
<dbReference type="SMART" id="SM00355">
    <property type="entry name" value="ZnF_C2H2"/>
    <property type="match status" value="3"/>
</dbReference>
<proteinExistence type="inferred from homology"/>
<dbReference type="GO" id="GO:0010468">
    <property type="term" value="P:regulation of gene expression"/>
    <property type="evidence" value="ECO:0007669"/>
    <property type="project" value="TreeGrafter"/>
</dbReference>
<keyword evidence="7" id="KW-0805">Transcription regulation</keyword>
<dbReference type="FunFam" id="3.30.160.60:FF:000188">
    <property type="entry name" value="Zinc finger protein 787"/>
    <property type="match status" value="1"/>
</dbReference>
<feature type="non-terminal residue" evidence="13">
    <location>
        <position position="1"/>
    </location>
</feature>
<organism evidence="13 14">
    <name type="scientific">Trogon melanurus</name>
    <name type="common">Black-tailed trogon</name>
    <dbReference type="NCBI Taxonomy" id="56311"/>
    <lineage>
        <taxon>Eukaryota</taxon>
        <taxon>Metazoa</taxon>
        <taxon>Chordata</taxon>
        <taxon>Craniata</taxon>
        <taxon>Vertebrata</taxon>
        <taxon>Euteleostomi</taxon>
        <taxon>Archelosauria</taxon>
        <taxon>Archosauria</taxon>
        <taxon>Dinosauria</taxon>
        <taxon>Saurischia</taxon>
        <taxon>Theropoda</taxon>
        <taxon>Coelurosauria</taxon>
        <taxon>Aves</taxon>
        <taxon>Neognathae</taxon>
        <taxon>Neoaves</taxon>
        <taxon>Telluraves</taxon>
        <taxon>Coraciimorphae</taxon>
        <taxon>Trogoniformes</taxon>
        <taxon>Trogonidae</taxon>
        <taxon>Trogon</taxon>
    </lineage>
</organism>
<keyword evidence="8" id="KW-0238">DNA-binding</keyword>
<reference evidence="13 14" key="1">
    <citation type="submission" date="2019-09" db="EMBL/GenBank/DDBJ databases">
        <title>Bird 10,000 Genomes (B10K) Project - Family phase.</title>
        <authorList>
            <person name="Zhang G."/>
        </authorList>
    </citation>
    <scope>NUCLEOTIDE SEQUENCE [LARGE SCALE GENOMIC DNA]</scope>
    <source>
        <strain evidence="13">B10K-DU-007-40</strain>
        <tissue evidence="13">Mixed tissue sample</tissue>
    </source>
</reference>
<dbReference type="GO" id="GO:0010845">
    <property type="term" value="P:positive regulation of reciprocal meiotic recombination"/>
    <property type="evidence" value="ECO:0007669"/>
    <property type="project" value="TreeGrafter"/>
</dbReference>
<sequence>RCDRRFSWRESLLIHRRSHHTPERSHTCADCGRTFSRRANLRTHRHVHTGERPFACALCDRTFCNKANLVTHQRLH</sequence>
<dbReference type="GO" id="GO:0042800">
    <property type="term" value="F:histone H3K4 methyltransferase activity"/>
    <property type="evidence" value="ECO:0007669"/>
    <property type="project" value="TreeGrafter"/>
</dbReference>
<dbReference type="PANTHER" id="PTHR16515">
    <property type="entry name" value="PR DOMAIN ZINC FINGER PROTEIN"/>
    <property type="match status" value="1"/>
</dbReference>
<evidence type="ECO:0000256" key="11">
    <source>
        <dbReference type="PROSITE-ProRule" id="PRU00042"/>
    </source>
</evidence>
<evidence type="ECO:0000259" key="12">
    <source>
        <dbReference type="PROSITE" id="PS50157"/>
    </source>
</evidence>
<keyword evidence="5 11" id="KW-0863">Zinc-finger</keyword>
<feature type="domain" description="C2H2-type" evidence="12">
    <location>
        <begin position="54"/>
        <end position="76"/>
    </location>
</feature>
<dbReference type="GO" id="GO:0046975">
    <property type="term" value="F:histone H3K36 methyltransferase activity"/>
    <property type="evidence" value="ECO:0007669"/>
    <property type="project" value="TreeGrafter"/>
</dbReference>
<evidence type="ECO:0000256" key="1">
    <source>
        <dbReference type="ARBA" id="ARBA00004123"/>
    </source>
</evidence>
<dbReference type="GO" id="GO:0042802">
    <property type="term" value="F:identical protein binding"/>
    <property type="evidence" value="ECO:0007669"/>
    <property type="project" value="UniProtKB-ARBA"/>
</dbReference>
<feature type="domain" description="C2H2-type" evidence="12">
    <location>
        <begin position="1"/>
        <end position="25"/>
    </location>
</feature>
<dbReference type="FunFam" id="3.30.160.60:FF:000508">
    <property type="entry name" value="Myeloid zinc finger 1"/>
    <property type="match status" value="1"/>
</dbReference>
<protein>
    <submittedName>
        <fullName evidence="13">XFIN protein</fullName>
    </submittedName>
</protein>
<dbReference type="AlphaFoldDB" id="A0A7L0EU02"/>
<dbReference type="Gene3D" id="3.30.160.60">
    <property type="entry name" value="Classic Zinc Finger"/>
    <property type="match status" value="3"/>
</dbReference>
<dbReference type="GO" id="GO:0010844">
    <property type="term" value="F:recombination hotspot binding"/>
    <property type="evidence" value="ECO:0007669"/>
    <property type="project" value="TreeGrafter"/>
</dbReference>
<dbReference type="InterPro" id="IPR050331">
    <property type="entry name" value="Zinc_finger"/>
</dbReference>
<evidence type="ECO:0000256" key="7">
    <source>
        <dbReference type="ARBA" id="ARBA00023015"/>
    </source>
</evidence>
<feature type="domain" description="C2H2-type" evidence="12">
    <location>
        <begin position="26"/>
        <end position="53"/>
    </location>
</feature>
<evidence type="ECO:0000256" key="5">
    <source>
        <dbReference type="ARBA" id="ARBA00022771"/>
    </source>
</evidence>
<dbReference type="InterPro" id="IPR036236">
    <property type="entry name" value="Znf_C2H2_sf"/>
</dbReference>
<keyword evidence="4" id="KW-0677">Repeat</keyword>
<evidence type="ECO:0000313" key="13">
    <source>
        <dbReference type="EMBL" id="NXJ86750.1"/>
    </source>
</evidence>
<dbReference type="OrthoDB" id="6910977at2759"/>
<keyword evidence="6" id="KW-0862">Zinc</keyword>
<comment type="caution">
    <text evidence="13">The sequence shown here is derived from an EMBL/GenBank/DDBJ whole genome shotgun (WGS) entry which is preliminary data.</text>
</comment>
<dbReference type="PROSITE" id="PS00028">
    <property type="entry name" value="ZINC_FINGER_C2H2_1"/>
    <property type="match status" value="2"/>
</dbReference>
<comment type="similarity">
    <text evidence="2">Belongs to the krueppel C2H2-type zinc-finger protein family.</text>
</comment>
<evidence type="ECO:0000256" key="6">
    <source>
        <dbReference type="ARBA" id="ARBA00022833"/>
    </source>
</evidence>
<dbReference type="GO" id="GO:0008270">
    <property type="term" value="F:zinc ion binding"/>
    <property type="evidence" value="ECO:0007669"/>
    <property type="project" value="UniProtKB-KW"/>
</dbReference>
<evidence type="ECO:0000256" key="4">
    <source>
        <dbReference type="ARBA" id="ARBA00022737"/>
    </source>
</evidence>
<feature type="non-terminal residue" evidence="13">
    <location>
        <position position="76"/>
    </location>
</feature>
<dbReference type="Pfam" id="PF00096">
    <property type="entry name" value="zf-C2H2"/>
    <property type="match status" value="2"/>
</dbReference>
<evidence type="ECO:0000256" key="8">
    <source>
        <dbReference type="ARBA" id="ARBA00023125"/>
    </source>
</evidence>
<evidence type="ECO:0000256" key="10">
    <source>
        <dbReference type="ARBA" id="ARBA00023242"/>
    </source>
</evidence>
<name>A0A7L0EU02_TROML</name>
<dbReference type="GO" id="GO:0005634">
    <property type="term" value="C:nucleus"/>
    <property type="evidence" value="ECO:0007669"/>
    <property type="project" value="UniProtKB-SubCell"/>
</dbReference>